<sequence length="260" mass="26594">MSMNRAARLTAILDLLAAQGEVSVEQLVDRFGASAATTRRDLDSLAERRLLTRTHGGAVAQSVAYELPIRYKSHLGTGAKEQIAVLAAELVSPGDVVGLSGGTTTTAIATALAARDDLGAEGLTVVTNAVNIAAQLAMRPEFKVVVTGGAIHARSFELVGPFAEQLLGGIRLDIAFIGVNGLSAAEGATTHDEAEAAVNRMMAERAARAVVVADASKLGRASFAHVGGPALFPLVLTDAGVADADRAALADAGFEVRTAG</sequence>
<dbReference type="InterPro" id="IPR036390">
    <property type="entry name" value="WH_DNA-bd_sf"/>
</dbReference>
<comment type="caution">
    <text evidence="4">The sequence shown here is derived from an EMBL/GenBank/DDBJ whole genome shotgun (WGS) entry which is preliminary data.</text>
</comment>
<dbReference type="SUPFAM" id="SSF46785">
    <property type="entry name" value="Winged helix' DNA-binding domain"/>
    <property type="match status" value="1"/>
</dbReference>
<evidence type="ECO:0000256" key="1">
    <source>
        <dbReference type="ARBA" id="ARBA00023015"/>
    </source>
</evidence>
<evidence type="ECO:0000256" key="2">
    <source>
        <dbReference type="ARBA" id="ARBA00023163"/>
    </source>
</evidence>
<dbReference type="InterPro" id="IPR001034">
    <property type="entry name" value="DeoR_HTH"/>
</dbReference>
<organism evidence="4 5">
    <name type="scientific">Microbacterium arabinogalactanolyticum</name>
    <dbReference type="NCBI Taxonomy" id="69365"/>
    <lineage>
        <taxon>Bacteria</taxon>
        <taxon>Bacillati</taxon>
        <taxon>Actinomycetota</taxon>
        <taxon>Actinomycetes</taxon>
        <taxon>Micrococcales</taxon>
        <taxon>Microbacteriaceae</taxon>
        <taxon>Microbacterium</taxon>
    </lineage>
</organism>
<dbReference type="SUPFAM" id="SSF100950">
    <property type="entry name" value="NagB/RpiA/CoA transferase-like"/>
    <property type="match status" value="1"/>
</dbReference>
<dbReference type="Gene3D" id="1.10.10.10">
    <property type="entry name" value="Winged helix-like DNA-binding domain superfamily/Winged helix DNA-binding domain"/>
    <property type="match status" value="1"/>
</dbReference>
<dbReference type="InterPro" id="IPR050313">
    <property type="entry name" value="Carb_Metab_HTH_regulators"/>
</dbReference>
<evidence type="ECO:0000313" key="5">
    <source>
        <dbReference type="Proteomes" id="UP001165068"/>
    </source>
</evidence>
<dbReference type="Gene3D" id="3.40.50.1360">
    <property type="match status" value="1"/>
</dbReference>
<dbReference type="PRINTS" id="PR00037">
    <property type="entry name" value="HTHLACR"/>
</dbReference>
<dbReference type="Pfam" id="PF08220">
    <property type="entry name" value="HTH_DeoR"/>
    <property type="match status" value="1"/>
</dbReference>
<dbReference type="Proteomes" id="UP001165068">
    <property type="component" value="Unassembled WGS sequence"/>
</dbReference>
<gene>
    <name evidence="4" type="ORF">MIAR_06380</name>
</gene>
<keyword evidence="5" id="KW-1185">Reference proteome</keyword>
<protein>
    <submittedName>
        <fullName evidence="4">Transcriptional regulator</fullName>
    </submittedName>
</protein>
<dbReference type="InterPro" id="IPR037171">
    <property type="entry name" value="NagB/RpiA_transferase-like"/>
</dbReference>
<keyword evidence="1" id="KW-0805">Transcription regulation</keyword>
<evidence type="ECO:0000313" key="4">
    <source>
        <dbReference type="EMBL" id="GLC84050.1"/>
    </source>
</evidence>
<reference evidence="4" key="1">
    <citation type="submission" date="2022-08" db="EMBL/GenBank/DDBJ databases">
        <title>Draft genome sequence of Microbacterium arabinogalactanolyticum JCM 9171.</title>
        <authorList>
            <person name="Fujita K."/>
            <person name="Ishiwata A."/>
            <person name="Fushinobu S."/>
        </authorList>
    </citation>
    <scope>NUCLEOTIDE SEQUENCE</scope>
    <source>
        <strain evidence="4">JCM 9171</strain>
    </source>
</reference>
<dbReference type="PANTHER" id="PTHR30363">
    <property type="entry name" value="HTH-TYPE TRANSCRIPTIONAL REGULATOR SRLR-RELATED"/>
    <property type="match status" value="1"/>
</dbReference>
<dbReference type="Pfam" id="PF00455">
    <property type="entry name" value="DeoRC"/>
    <property type="match status" value="1"/>
</dbReference>
<dbReference type="EMBL" id="BRZC01000003">
    <property type="protein sequence ID" value="GLC84050.1"/>
    <property type="molecule type" value="Genomic_DNA"/>
</dbReference>
<dbReference type="SMART" id="SM01134">
    <property type="entry name" value="DeoRC"/>
    <property type="match status" value="1"/>
</dbReference>
<evidence type="ECO:0000259" key="3">
    <source>
        <dbReference type="PROSITE" id="PS51000"/>
    </source>
</evidence>
<dbReference type="InterPro" id="IPR014036">
    <property type="entry name" value="DeoR-like_C"/>
</dbReference>
<proteinExistence type="predicted"/>
<dbReference type="SMART" id="SM00420">
    <property type="entry name" value="HTH_DEOR"/>
    <property type="match status" value="1"/>
</dbReference>
<dbReference type="PROSITE" id="PS51000">
    <property type="entry name" value="HTH_DEOR_2"/>
    <property type="match status" value="1"/>
</dbReference>
<keyword evidence="2" id="KW-0804">Transcription</keyword>
<accession>A0ABQ5NE22</accession>
<dbReference type="PANTHER" id="PTHR30363:SF44">
    <property type="entry name" value="AGA OPERON TRANSCRIPTIONAL REPRESSOR-RELATED"/>
    <property type="match status" value="1"/>
</dbReference>
<feature type="domain" description="HTH deoR-type" evidence="3">
    <location>
        <begin position="5"/>
        <end position="60"/>
    </location>
</feature>
<dbReference type="InterPro" id="IPR036388">
    <property type="entry name" value="WH-like_DNA-bd_sf"/>
</dbReference>
<name>A0ABQ5NE22_9MICO</name>